<dbReference type="InterPro" id="IPR013656">
    <property type="entry name" value="PAS_4"/>
</dbReference>
<dbReference type="Pfam" id="PF13185">
    <property type="entry name" value="GAF_2"/>
    <property type="match status" value="1"/>
</dbReference>
<dbReference type="EMBL" id="BAAAZA010000056">
    <property type="protein sequence ID" value="GAA3904473.1"/>
    <property type="molecule type" value="Genomic_DNA"/>
</dbReference>
<dbReference type="SUPFAM" id="SSF55785">
    <property type="entry name" value="PYP-like sensor domain (PAS domain)"/>
    <property type="match status" value="1"/>
</dbReference>
<dbReference type="InterPro" id="IPR035965">
    <property type="entry name" value="PAS-like_dom_sf"/>
</dbReference>
<dbReference type="SUPFAM" id="SSF81606">
    <property type="entry name" value="PP2C-like"/>
    <property type="match status" value="1"/>
</dbReference>
<reference evidence="4" key="1">
    <citation type="journal article" date="2019" name="Int. J. Syst. Evol. Microbiol.">
        <title>The Global Catalogue of Microorganisms (GCM) 10K type strain sequencing project: providing services to taxonomists for standard genome sequencing and annotation.</title>
        <authorList>
            <consortium name="The Broad Institute Genomics Platform"/>
            <consortium name="The Broad Institute Genome Sequencing Center for Infectious Disease"/>
            <person name="Wu L."/>
            <person name="Ma J."/>
        </authorList>
    </citation>
    <scope>NUCLEOTIDE SEQUENCE [LARGE SCALE GENOMIC DNA]</scope>
    <source>
        <strain evidence="4">JCM 16578</strain>
    </source>
</reference>
<dbReference type="InterPro" id="IPR036457">
    <property type="entry name" value="PPM-type-like_dom_sf"/>
</dbReference>
<dbReference type="SMART" id="SM00091">
    <property type="entry name" value="PAS"/>
    <property type="match status" value="1"/>
</dbReference>
<dbReference type="Gene3D" id="3.30.450.40">
    <property type="match status" value="2"/>
</dbReference>
<dbReference type="Proteomes" id="UP001501563">
    <property type="component" value="Unassembled WGS sequence"/>
</dbReference>
<dbReference type="PANTHER" id="PTHR43156:SF2">
    <property type="entry name" value="STAGE II SPORULATION PROTEIN E"/>
    <property type="match status" value="1"/>
</dbReference>
<dbReference type="InterPro" id="IPR003018">
    <property type="entry name" value="GAF"/>
</dbReference>
<keyword evidence="1" id="KW-0378">Hydrolase</keyword>
<dbReference type="Pfam" id="PF08448">
    <property type="entry name" value="PAS_4"/>
    <property type="match status" value="1"/>
</dbReference>
<gene>
    <name evidence="3" type="ORF">GCM10022207_87210</name>
</gene>
<dbReference type="Gene3D" id="3.30.450.20">
    <property type="entry name" value="PAS domain"/>
    <property type="match status" value="1"/>
</dbReference>
<evidence type="ECO:0000259" key="2">
    <source>
        <dbReference type="PROSITE" id="PS50112"/>
    </source>
</evidence>
<evidence type="ECO:0000313" key="3">
    <source>
        <dbReference type="EMBL" id="GAA3904473.1"/>
    </source>
</evidence>
<proteinExistence type="predicted"/>
<dbReference type="SUPFAM" id="SSF55781">
    <property type="entry name" value="GAF domain-like"/>
    <property type="match status" value="2"/>
</dbReference>
<dbReference type="InterPro" id="IPR029016">
    <property type="entry name" value="GAF-like_dom_sf"/>
</dbReference>
<accession>A0ABP7LPL8</accession>
<dbReference type="CDD" id="cd00130">
    <property type="entry name" value="PAS"/>
    <property type="match status" value="1"/>
</dbReference>
<evidence type="ECO:0000313" key="4">
    <source>
        <dbReference type="Proteomes" id="UP001501563"/>
    </source>
</evidence>
<name>A0ABP7LPL8_9ACTN</name>
<comment type="caution">
    <text evidence="3">The sequence shown here is derived from an EMBL/GenBank/DDBJ whole genome shotgun (WGS) entry which is preliminary data.</text>
</comment>
<dbReference type="InterPro" id="IPR000014">
    <property type="entry name" value="PAS"/>
</dbReference>
<dbReference type="InterPro" id="IPR001932">
    <property type="entry name" value="PPM-type_phosphatase-like_dom"/>
</dbReference>
<evidence type="ECO:0000256" key="1">
    <source>
        <dbReference type="ARBA" id="ARBA00022801"/>
    </source>
</evidence>
<feature type="domain" description="PAS" evidence="2">
    <location>
        <begin position="192"/>
        <end position="218"/>
    </location>
</feature>
<dbReference type="PROSITE" id="PS50112">
    <property type="entry name" value="PAS"/>
    <property type="match status" value="1"/>
</dbReference>
<protein>
    <submittedName>
        <fullName evidence="3">SpoIIE family protein phosphatase</fullName>
    </submittedName>
</protein>
<dbReference type="InterPro" id="IPR052016">
    <property type="entry name" value="Bact_Sigma-Reg"/>
</dbReference>
<dbReference type="PANTHER" id="PTHR43156">
    <property type="entry name" value="STAGE II SPORULATION PROTEIN E-RELATED"/>
    <property type="match status" value="1"/>
</dbReference>
<dbReference type="SMART" id="SM00331">
    <property type="entry name" value="PP2C_SIG"/>
    <property type="match status" value="1"/>
</dbReference>
<dbReference type="Pfam" id="PF07228">
    <property type="entry name" value="SpoIIE"/>
    <property type="match status" value="1"/>
</dbReference>
<dbReference type="Gene3D" id="3.60.40.10">
    <property type="entry name" value="PPM-type phosphatase domain"/>
    <property type="match status" value="1"/>
</dbReference>
<organism evidence="3 4">
    <name type="scientific">Streptomyces lannensis</name>
    <dbReference type="NCBI Taxonomy" id="766498"/>
    <lineage>
        <taxon>Bacteria</taxon>
        <taxon>Bacillati</taxon>
        <taxon>Actinomycetota</taxon>
        <taxon>Actinomycetes</taxon>
        <taxon>Kitasatosporales</taxon>
        <taxon>Streptomycetaceae</taxon>
        <taxon>Streptomyces</taxon>
    </lineage>
</organism>
<keyword evidence="4" id="KW-1185">Reference proteome</keyword>
<dbReference type="SMART" id="SM00065">
    <property type="entry name" value="GAF"/>
    <property type="match status" value="1"/>
</dbReference>
<sequence>MTALGQLAGLFRRLVKDTDTAVGMVYVLSPQDQLMHLAVLSGLPRRLAAPWVRMEVSDAVPVAEAIRERRLIWLSSPKEMARRYPRIGLIAPYEVLVVAAPLEWDDTVHGGVNLLWPAWHPPQLSDRETQALEVFRRRAGHLLGQAAGHGRALLPQAEPVVLSAQRPRQPRRAEALAAYDFAERLPVGCCSLDLEGRVTFLNTAAAELLGVGAADLLGSRPWERLLWLGDPALEDQYRAAMMSKQSTAFTVLKPPDQWLSFQLCPAADGISVNITPLPREQAAAETEPCRTAPAGPLGASALYHLMYLAATLTQAVSVQDVVDQVADQLVPAFEAQGLVLMAAGDGRLCILGSRGYDTAFLERFEGDPLASATPPAQAIRTQTPAFFTSFTDFQHAYPEAPRYKDRDAWAFLPLITSGRAVGLLVLSYDRPRPFPVAERTVLASLAGLIAQALDRARLYDAQHHLARTLQTGLLPQELPHIPGLKVAARYLPAGHGMDIGGDFYELIHCTPTTAAAVIGDVQGHNVQAAALMGQVRTAVHAHAHTGISPSDVLARTNRLLTDLNPGLFTSCLYAHIDLDRRQAHLATAGHPPPLIRHPDGRTETLPMTPGLLLGITPDADYPTTPVPLPPGTLLVLYTDGLVENPGTDIDDTTTDLAHRLTRAGHHDVDTLADTLLEHGTRTVPCTDDIALLLIHT</sequence>